<keyword evidence="2" id="KW-1185">Reference proteome</keyword>
<evidence type="ECO:0000313" key="2">
    <source>
        <dbReference type="Proteomes" id="UP000193411"/>
    </source>
</evidence>
<comment type="caution">
    <text evidence="1">The sequence shown here is derived from an EMBL/GenBank/DDBJ whole genome shotgun (WGS) entry which is preliminary data.</text>
</comment>
<organism evidence="1 2">
    <name type="scientific">Catenaria anguillulae PL171</name>
    <dbReference type="NCBI Taxonomy" id="765915"/>
    <lineage>
        <taxon>Eukaryota</taxon>
        <taxon>Fungi</taxon>
        <taxon>Fungi incertae sedis</taxon>
        <taxon>Blastocladiomycota</taxon>
        <taxon>Blastocladiomycetes</taxon>
        <taxon>Blastocladiales</taxon>
        <taxon>Catenariaceae</taxon>
        <taxon>Catenaria</taxon>
    </lineage>
</organism>
<dbReference type="EMBL" id="MCFL01000027">
    <property type="protein sequence ID" value="ORZ34531.1"/>
    <property type="molecule type" value="Genomic_DNA"/>
</dbReference>
<name>A0A1Y2HL09_9FUNG</name>
<protein>
    <submittedName>
        <fullName evidence="1">Uncharacterized protein</fullName>
    </submittedName>
</protein>
<dbReference type="Proteomes" id="UP000193411">
    <property type="component" value="Unassembled WGS sequence"/>
</dbReference>
<sequence length="214" mass="23702">MVVGAPMLQNPWRGCMSRLAWTYQCRRRLQRTGKEITGNKPDFAANPVAEPWSASNATWSAPSLMRQLPDLVVLPRGNTQKLERPRMQALASPKPAATRCCRSRVERPKSKTMQMMLRRGSLACRASGTGRVAGHPGGCGGDAVGPRRRAVPVGKHCAGCDCARSGCSGRSGSKRIRTSLFRNWPCCLCDHELGWWARASRGRVLESRWTRKRT</sequence>
<proteinExistence type="predicted"/>
<accession>A0A1Y2HL09</accession>
<reference evidence="1 2" key="1">
    <citation type="submission" date="2016-07" db="EMBL/GenBank/DDBJ databases">
        <title>Pervasive Adenine N6-methylation of Active Genes in Fungi.</title>
        <authorList>
            <consortium name="DOE Joint Genome Institute"/>
            <person name="Mondo S.J."/>
            <person name="Dannebaum R.O."/>
            <person name="Kuo R.C."/>
            <person name="Labutti K."/>
            <person name="Haridas S."/>
            <person name="Kuo A."/>
            <person name="Salamov A."/>
            <person name="Ahrendt S.R."/>
            <person name="Lipzen A."/>
            <person name="Sullivan W."/>
            <person name="Andreopoulos W.B."/>
            <person name="Clum A."/>
            <person name="Lindquist E."/>
            <person name="Daum C."/>
            <person name="Ramamoorthy G.K."/>
            <person name="Gryganskyi A."/>
            <person name="Culley D."/>
            <person name="Magnuson J.K."/>
            <person name="James T.Y."/>
            <person name="O'Malley M.A."/>
            <person name="Stajich J.E."/>
            <person name="Spatafora J.W."/>
            <person name="Visel A."/>
            <person name="Grigoriev I.V."/>
        </authorList>
    </citation>
    <scope>NUCLEOTIDE SEQUENCE [LARGE SCALE GENOMIC DNA]</scope>
    <source>
        <strain evidence="1 2">PL171</strain>
    </source>
</reference>
<gene>
    <name evidence="1" type="ORF">BCR44DRAFT_1435902</name>
</gene>
<evidence type="ECO:0000313" key="1">
    <source>
        <dbReference type="EMBL" id="ORZ34531.1"/>
    </source>
</evidence>
<dbReference type="AlphaFoldDB" id="A0A1Y2HL09"/>